<dbReference type="EMBL" id="JACHTF010000013">
    <property type="protein sequence ID" value="MBB1061365.1"/>
    <property type="molecule type" value="Genomic_DNA"/>
</dbReference>
<reference evidence="12 13" key="1">
    <citation type="submission" date="2020-08" db="EMBL/GenBank/DDBJ databases">
        <authorList>
            <person name="Xu S."/>
            <person name="Li A."/>
        </authorList>
    </citation>
    <scope>NUCLEOTIDE SEQUENCE [LARGE SCALE GENOMIC DNA]</scope>
    <source>
        <strain evidence="12 13">119BY6-57</strain>
    </source>
</reference>
<comment type="pathway">
    <text evidence="1">Sulfur metabolism; glutathione biosynthesis; glutathione from L-cysteine and L-glutamate: step 1/2.</text>
</comment>
<dbReference type="SUPFAM" id="SSF55931">
    <property type="entry name" value="Glutamine synthetase/guanido kinase"/>
    <property type="match status" value="1"/>
</dbReference>
<evidence type="ECO:0000256" key="8">
    <source>
        <dbReference type="ARBA" id="ARBA00022840"/>
    </source>
</evidence>
<comment type="similarity">
    <text evidence="2">Belongs to the carboxylate-amine ligase family. Glutamate--cysteine ligase type 2 subfamily.</text>
</comment>
<evidence type="ECO:0000256" key="11">
    <source>
        <dbReference type="PIRSR" id="PIRSR017901-50"/>
    </source>
</evidence>
<protein>
    <recommendedName>
        <fullName evidence="4">glutamate--cysteine ligase</fullName>
        <ecNumber evidence="4">6.3.2.2</ecNumber>
    </recommendedName>
</protein>
<evidence type="ECO:0000256" key="4">
    <source>
        <dbReference type="ARBA" id="ARBA00012220"/>
    </source>
</evidence>
<evidence type="ECO:0000256" key="1">
    <source>
        <dbReference type="ARBA" id="ARBA00005006"/>
    </source>
</evidence>
<sequence length="523" mass="58942">MDRVSWKSSLDEVPCTWTYALRFRKLPNTPNRCIGAAPVFRWWRCPAGARRYTARTAAAARRPLSSEVGVSGPSSAKDVEISGRDDLLEFLTAGVRPESDWKIGTEHEKFGFRTHDLRPPGFDGERGIEALLKGLVQFGWEPVSENGRVIALSRDGASVSLEPAGQLELSGAPLDNLHQTCHEAATHLREVRSVAEPMGLGFLGMGFQPKWRRDEMPWMPKGRYRIMREYMPKVGGLGLDMMTRTSTVQVNLDVASEADMVKKFRVSLALQSIATALFADSPFTEGRPNGFLSYRSHIWTDTDADRTGLLDFVFEDGFGYERYVDYLLDVPMYFVYRDGEYLDASGQSFRDFMEGRLPVYPGHRPLLRDWADHSTTAFPEVRLKKYLEMRGADSGPWNRICALPAFWVGLLYDATALDAAWDLVKDFSLEELHALRDGVPRHAFKLPFRDGTVLDVARRALAIAAHGLSRRARRNADGADETRYLEALMEFVEAGITPAERKLELFHGPWQGSVDPVFTEFAY</sequence>
<evidence type="ECO:0000256" key="9">
    <source>
        <dbReference type="ARBA" id="ARBA00022946"/>
    </source>
</evidence>
<dbReference type="GO" id="GO:0006750">
    <property type="term" value="P:glutathione biosynthetic process"/>
    <property type="evidence" value="ECO:0007669"/>
    <property type="project" value="UniProtKB-KW"/>
</dbReference>
<dbReference type="EC" id="6.3.2.2" evidence="4"/>
<keyword evidence="9" id="KW-0809">Transit peptide</keyword>
<keyword evidence="10 11" id="KW-1015">Disulfide bond</keyword>
<dbReference type="InterPro" id="IPR011556">
    <property type="entry name" value="Glut_cys_lig_pln_type"/>
</dbReference>
<name>A0A7W3Y6T1_9GAMM</name>
<comment type="caution">
    <text evidence="12">The sequence shown here is derived from an EMBL/GenBank/DDBJ whole genome shotgun (WGS) entry which is preliminary data.</text>
</comment>
<gene>
    <name evidence="12" type="ORF">H4F98_12370</name>
</gene>
<keyword evidence="6" id="KW-0317">Glutathione biosynthesis</keyword>
<feature type="disulfide bond" evidence="11">
    <location>
        <begin position="181"/>
        <end position="401"/>
    </location>
</feature>
<evidence type="ECO:0000256" key="10">
    <source>
        <dbReference type="ARBA" id="ARBA00023157"/>
    </source>
</evidence>
<keyword evidence="8" id="KW-0067">ATP-binding</keyword>
<dbReference type="Pfam" id="PF04107">
    <property type="entry name" value="GCS2"/>
    <property type="match status" value="1"/>
</dbReference>
<dbReference type="Gene3D" id="3.30.590.20">
    <property type="match status" value="1"/>
</dbReference>
<dbReference type="Proteomes" id="UP000523196">
    <property type="component" value="Unassembled WGS sequence"/>
</dbReference>
<dbReference type="PANTHER" id="PTHR34378:SF1">
    <property type="entry name" value="GLUTAMATE--CYSTEINE LIGASE, CHLOROPLASTIC"/>
    <property type="match status" value="1"/>
</dbReference>
<evidence type="ECO:0000256" key="3">
    <source>
        <dbReference type="ARBA" id="ARBA00011153"/>
    </source>
</evidence>
<dbReference type="InterPro" id="IPR006336">
    <property type="entry name" value="GCS2"/>
</dbReference>
<dbReference type="GO" id="GO:0005524">
    <property type="term" value="F:ATP binding"/>
    <property type="evidence" value="ECO:0007669"/>
    <property type="project" value="UniProtKB-KW"/>
</dbReference>
<keyword evidence="5 12" id="KW-0436">Ligase</keyword>
<evidence type="ECO:0000256" key="2">
    <source>
        <dbReference type="ARBA" id="ARBA00010253"/>
    </source>
</evidence>
<proteinExistence type="inferred from homology"/>
<dbReference type="PIRSF" id="PIRSF017901">
    <property type="entry name" value="GCL"/>
    <property type="match status" value="1"/>
</dbReference>
<evidence type="ECO:0000256" key="5">
    <source>
        <dbReference type="ARBA" id="ARBA00022598"/>
    </source>
</evidence>
<organism evidence="12 13">
    <name type="scientific">Marilutibacter spongiae</name>
    <dbReference type="NCBI Taxonomy" id="2025720"/>
    <lineage>
        <taxon>Bacteria</taxon>
        <taxon>Pseudomonadati</taxon>
        <taxon>Pseudomonadota</taxon>
        <taxon>Gammaproteobacteria</taxon>
        <taxon>Lysobacterales</taxon>
        <taxon>Lysobacteraceae</taxon>
        <taxon>Marilutibacter</taxon>
    </lineage>
</organism>
<dbReference type="InterPro" id="IPR035434">
    <property type="entry name" value="GCL_bact_plant"/>
</dbReference>
<dbReference type="InterPro" id="IPR014746">
    <property type="entry name" value="Gln_synth/guanido_kin_cat_dom"/>
</dbReference>
<dbReference type="PANTHER" id="PTHR34378">
    <property type="entry name" value="GLUTAMATE--CYSTEINE LIGASE, CHLOROPLASTIC"/>
    <property type="match status" value="1"/>
</dbReference>
<accession>A0A7W3Y6T1</accession>
<comment type="subunit">
    <text evidence="3">Homodimer or monomer when oxidized or reduced, respectively.</text>
</comment>
<dbReference type="GO" id="GO:0004357">
    <property type="term" value="F:glutamate-cysteine ligase activity"/>
    <property type="evidence" value="ECO:0007669"/>
    <property type="project" value="UniProtKB-EC"/>
</dbReference>
<evidence type="ECO:0000256" key="7">
    <source>
        <dbReference type="ARBA" id="ARBA00022741"/>
    </source>
</evidence>
<evidence type="ECO:0000256" key="6">
    <source>
        <dbReference type="ARBA" id="ARBA00022684"/>
    </source>
</evidence>
<keyword evidence="7" id="KW-0547">Nucleotide-binding</keyword>
<evidence type="ECO:0000313" key="12">
    <source>
        <dbReference type="EMBL" id="MBB1061365.1"/>
    </source>
</evidence>
<dbReference type="AlphaFoldDB" id="A0A7W3Y6T1"/>
<evidence type="ECO:0000313" key="13">
    <source>
        <dbReference type="Proteomes" id="UP000523196"/>
    </source>
</evidence>
<keyword evidence="13" id="KW-1185">Reference proteome</keyword>
<dbReference type="NCBIfam" id="TIGR01436">
    <property type="entry name" value="glu_cys_lig_pln"/>
    <property type="match status" value="1"/>
</dbReference>